<dbReference type="PROSITE" id="PS00687">
    <property type="entry name" value="ALDEHYDE_DEHYDR_GLU"/>
    <property type="match status" value="1"/>
</dbReference>
<dbReference type="SUPFAM" id="SSF53720">
    <property type="entry name" value="ALDH-like"/>
    <property type="match status" value="1"/>
</dbReference>
<accession>A0ABM5RFL0</accession>
<evidence type="ECO:0000259" key="5">
    <source>
        <dbReference type="Pfam" id="PF00171"/>
    </source>
</evidence>
<dbReference type="Pfam" id="PF00171">
    <property type="entry name" value="Aldedh"/>
    <property type="match status" value="1"/>
</dbReference>
<evidence type="ECO:0000256" key="4">
    <source>
        <dbReference type="RuleBase" id="RU003345"/>
    </source>
</evidence>
<name>A0ABM5RFL0_9GAMM</name>
<dbReference type="InterPro" id="IPR029510">
    <property type="entry name" value="Ald_DH_CS_GLU"/>
</dbReference>
<dbReference type="InterPro" id="IPR016161">
    <property type="entry name" value="Ald_DH/histidinol_DH"/>
</dbReference>
<dbReference type="InterPro" id="IPR050740">
    <property type="entry name" value="Aldehyde_DH_Superfamily"/>
</dbReference>
<dbReference type="Proteomes" id="UP000029495">
    <property type="component" value="Chromosome"/>
</dbReference>
<dbReference type="InterPro" id="IPR010102">
    <property type="entry name" value="Succ_semiAld_DH"/>
</dbReference>
<dbReference type="NCBIfam" id="TIGR01780">
    <property type="entry name" value="SSADH"/>
    <property type="match status" value="1"/>
</dbReference>
<evidence type="ECO:0000313" key="7">
    <source>
        <dbReference type="Proteomes" id="UP000029495"/>
    </source>
</evidence>
<proteinExistence type="inferred from homology"/>
<gene>
    <name evidence="6" type="primary">gabD</name>
    <name evidence="6" type="ORF">LH22_04485</name>
</gene>
<evidence type="ECO:0000256" key="1">
    <source>
        <dbReference type="ARBA" id="ARBA00009986"/>
    </source>
</evidence>
<dbReference type="InterPro" id="IPR016162">
    <property type="entry name" value="Ald_DH_N"/>
</dbReference>
<dbReference type="Gene3D" id="3.40.309.10">
    <property type="entry name" value="Aldehyde Dehydrogenase, Chain A, domain 2"/>
    <property type="match status" value="1"/>
</dbReference>
<organism evidence="6 7">
    <name type="scientific">Pantoea rwandensis</name>
    <dbReference type="NCBI Taxonomy" id="1076550"/>
    <lineage>
        <taxon>Bacteria</taxon>
        <taxon>Pseudomonadati</taxon>
        <taxon>Pseudomonadota</taxon>
        <taxon>Gammaproteobacteria</taxon>
        <taxon>Enterobacterales</taxon>
        <taxon>Erwiniaceae</taxon>
        <taxon>Pantoea</taxon>
    </lineage>
</organism>
<feature type="domain" description="Aldehyde dehydrogenase" evidence="5">
    <location>
        <begin position="32"/>
        <end position="485"/>
    </location>
</feature>
<sequence length="492" mass="52852">MKTSRRRMMSTSLQQHALFKTGYFAAGQWHTASDTFDVTNPATGEVLAKVARAGKAETEQAITAAQQAFPAWRDKTAKQRAEILHRWYQLIIENKSWLGQLMTAEQGKPLKEAEGEVEYAASFIQWFAEQAKRANGEIIPPAKPGSRILATREPIGVVAAITPWNFPMAMLTRKLGPALAAGCTGIIKPANNTPLCAFALLALAQEAGVPDGVLNAVAGDTHAISDAIMASQAVRKISFTGSTAVGKTLMRNAADTMKKVSMELGGNAPYIVFEDADIEAAVQGAIANKFRNAGQVCVSVNRFYVHNAVYDRFVNQLADAVGKLKVGNGVEEGVIVGPLIERSALEKVEEHVKDALSKGGKLLIGGERHPLGGNFWQPTVIAEAHEGMMLAQEETFGPVAACFRFDDEADVIQRANNTEYGLAAYFYTQNLQRVFRVSAALEAGMIGINECAVSTELAPFGGVKESGLGREGSVLGMEEYLEVKALHIGGLA</sequence>
<dbReference type="EC" id="1.2.1.16" evidence="6"/>
<dbReference type="InterPro" id="IPR016163">
    <property type="entry name" value="Ald_DH_C"/>
</dbReference>
<evidence type="ECO:0000256" key="2">
    <source>
        <dbReference type="ARBA" id="ARBA00023002"/>
    </source>
</evidence>
<dbReference type="PANTHER" id="PTHR43353">
    <property type="entry name" value="SUCCINATE-SEMIALDEHYDE DEHYDROGENASE, MITOCHONDRIAL"/>
    <property type="match status" value="1"/>
</dbReference>
<evidence type="ECO:0000313" key="6">
    <source>
        <dbReference type="EMBL" id="AIR84755.1"/>
    </source>
</evidence>
<comment type="similarity">
    <text evidence="1 4">Belongs to the aldehyde dehydrogenase family.</text>
</comment>
<evidence type="ECO:0000256" key="3">
    <source>
        <dbReference type="PROSITE-ProRule" id="PRU10007"/>
    </source>
</evidence>
<dbReference type="Gene3D" id="3.40.605.10">
    <property type="entry name" value="Aldehyde Dehydrogenase, Chain A, domain 1"/>
    <property type="match status" value="1"/>
</dbReference>
<protein>
    <submittedName>
        <fullName evidence="6">Succinate-semialdehyde dehydrogenase</fullName>
        <ecNumber evidence="6">1.2.1.16</ecNumber>
    </submittedName>
</protein>
<dbReference type="InterPro" id="IPR015590">
    <property type="entry name" value="Aldehyde_DH_dom"/>
</dbReference>
<dbReference type="PANTHER" id="PTHR43353:SF5">
    <property type="entry name" value="SUCCINATE-SEMIALDEHYDE DEHYDROGENASE, MITOCHONDRIAL"/>
    <property type="match status" value="1"/>
</dbReference>
<dbReference type="GO" id="GO:0009013">
    <property type="term" value="F:succinate-semialdehyde dehydrogenase [NAD(P)+] activity"/>
    <property type="evidence" value="ECO:0007669"/>
    <property type="project" value="UniProtKB-EC"/>
</dbReference>
<keyword evidence="7" id="KW-1185">Reference proteome</keyword>
<keyword evidence="2 4" id="KW-0560">Oxidoreductase</keyword>
<feature type="active site" evidence="3">
    <location>
        <position position="263"/>
    </location>
</feature>
<dbReference type="EMBL" id="CP009454">
    <property type="protein sequence ID" value="AIR84755.1"/>
    <property type="molecule type" value="Genomic_DNA"/>
</dbReference>
<dbReference type="CDD" id="cd07103">
    <property type="entry name" value="ALDH_F5_SSADH_GabD"/>
    <property type="match status" value="1"/>
</dbReference>
<reference evidence="6 7" key="1">
    <citation type="submission" date="2014-09" db="EMBL/GenBank/DDBJ databases">
        <authorList>
            <person name="Chan K.-G."/>
        </authorList>
    </citation>
    <scope>NUCLEOTIDE SEQUENCE [LARGE SCALE GENOMIC DNA]</scope>
    <source>
        <strain evidence="6 7">ND04</strain>
    </source>
</reference>